<dbReference type="RefSeq" id="WP_023390677.1">
    <property type="nucleotide sequence ID" value="NZ_KI535340.1"/>
</dbReference>
<dbReference type="eggNOG" id="COG2822">
    <property type="taxonomic scope" value="Bacteria"/>
</dbReference>
<dbReference type="GeneID" id="84818072"/>
<organism evidence="6 7">
    <name type="scientific">Abiotrophia defectiva ATCC 49176</name>
    <dbReference type="NCBI Taxonomy" id="592010"/>
    <lineage>
        <taxon>Bacteria</taxon>
        <taxon>Bacillati</taxon>
        <taxon>Bacillota</taxon>
        <taxon>Bacilli</taxon>
        <taxon>Lactobacillales</taxon>
        <taxon>Aerococcaceae</taxon>
        <taxon>Abiotrophia</taxon>
    </lineage>
</organism>
<reference evidence="6" key="1">
    <citation type="submission" date="2013-06" db="EMBL/GenBank/DDBJ databases">
        <authorList>
            <person name="Weinstock G."/>
            <person name="Sodergren E."/>
            <person name="Clifton S."/>
            <person name="Fulton L."/>
            <person name="Fulton B."/>
            <person name="Courtney L."/>
            <person name="Fronick C."/>
            <person name="Harrison M."/>
            <person name="Strong C."/>
            <person name="Farmer C."/>
            <person name="Delahaunty K."/>
            <person name="Markovic C."/>
            <person name="Hall O."/>
            <person name="Minx P."/>
            <person name="Tomlinson C."/>
            <person name="Mitreva M."/>
            <person name="Nelson J."/>
            <person name="Hou S."/>
            <person name="Wollam A."/>
            <person name="Pepin K.H."/>
            <person name="Johnson M."/>
            <person name="Bhonagiri V."/>
            <person name="Nash W.E."/>
            <person name="Warren W."/>
            <person name="Chinwalla A."/>
            <person name="Mardis E.R."/>
            <person name="Wilson R.K."/>
        </authorList>
    </citation>
    <scope>NUCLEOTIDE SEQUENCE [LARGE SCALE GENOMIC DNA]</scope>
    <source>
        <strain evidence="6">ATCC 49176</strain>
    </source>
</reference>
<protein>
    <submittedName>
        <fullName evidence="6">Imelysin</fullName>
    </submittedName>
</protein>
<comment type="subcellular location">
    <subcellularLocation>
        <location evidence="1">Cell envelope</location>
    </subcellularLocation>
</comment>
<dbReference type="EMBL" id="ACIN03000001">
    <property type="protein sequence ID" value="ESK66329.1"/>
    <property type="molecule type" value="Genomic_DNA"/>
</dbReference>
<dbReference type="InterPro" id="IPR018976">
    <property type="entry name" value="Imelysin-like"/>
</dbReference>
<feature type="chain" id="PRO_5004808116" evidence="4">
    <location>
        <begin position="31"/>
        <end position="290"/>
    </location>
</feature>
<dbReference type="STRING" id="592010.GCWU000182_000015"/>
<gene>
    <name evidence="6" type="ORF">GCWU000182_000015</name>
</gene>
<dbReference type="GO" id="GO:0030313">
    <property type="term" value="C:cell envelope"/>
    <property type="evidence" value="ECO:0007669"/>
    <property type="project" value="UniProtKB-SubCell"/>
</dbReference>
<dbReference type="HOGENOM" id="CLU_050342_0_1_9"/>
<keyword evidence="3 4" id="KW-0732">Signal</keyword>
<evidence type="ECO:0000259" key="5">
    <source>
        <dbReference type="Pfam" id="PF09375"/>
    </source>
</evidence>
<dbReference type="Pfam" id="PF09375">
    <property type="entry name" value="Peptidase_M75"/>
    <property type="match status" value="1"/>
</dbReference>
<dbReference type="InterPro" id="IPR034981">
    <property type="entry name" value="Imelysin-like_EfeO/Algp7"/>
</dbReference>
<dbReference type="InterPro" id="IPR050894">
    <property type="entry name" value="EfeM/EfeO_iron_uptake"/>
</dbReference>
<dbReference type="CDD" id="cd14656">
    <property type="entry name" value="Imelysin-like_EfeO"/>
    <property type="match status" value="1"/>
</dbReference>
<evidence type="ECO:0000256" key="2">
    <source>
        <dbReference type="ARBA" id="ARBA00005989"/>
    </source>
</evidence>
<dbReference type="OrthoDB" id="7348379at2"/>
<evidence type="ECO:0000256" key="3">
    <source>
        <dbReference type="ARBA" id="ARBA00022729"/>
    </source>
</evidence>
<evidence type="ECO:0000256" key="4">
    <source>
        <dbReference type="SAM" id="SignalP"/>
    </source>
</evidence>
<dbReference type="PANTHER" id="PTHR39192">
    <property type="entry name" value="IRON UPTAKE SYSTEM COMPONENT EFEO"/>
    <property type="match status" value="1"/>
</dbReference>
<dbReference type="AlphaFoldDB" id="W1Q6I1"/>
<feature type="domain" description="Imelysin-like" evidence="5">
    <location>
        <begin position="46"/>
        <end position="279"/>
    </location>
</feature>
<name>W1Q6I1_ABIDE</name>
<dbReference type="InterPro" id="IPR038352">
    <property type="entry name" value="Imelysin_sf"/>
</dbReference>
<accession>W1Q6I1</accession>
<sequence length="290" mass="32410">MKKNWKKLAVLTLLGAQVATVSLTSYSVLAEESSSAQSVDLSAETEAYKKFVSAEIDQLLKDTENFAKLIQDGKLDEAKKVYPLIRKSYERSEPIAELFAESDVKIDYRLADYVEDNQTEEGWSGFHKIEQILWEEGKTEPAVSYAKQLVDDIKELKAKVATVEVTPENMLTGAVDLLNEVATSKITGEEEIYSHTDLYDFEANIAGAEKIFNIFKDKISAKDPELAKNLTEKFKAVNDLLASHKVDADHYKLYTELNEKETKALAEAVTKLGEPLSQMAVILEADESGR</sequence>
<comment type="similarity">
    <text evidence="2">Belongs to the EfeM/EfeO family.</text>
</comment>
<dbReference type="PANTHER" id="PTHR39192:SF1">
    <property type="entry name" value="IRON UPTAKE SYSTEM COMPONENT EFEO"/>
    <property type="match status" value="1"/>
</dbReference>
<feature type="signal peptide" evidence="4">
    <location>
        <begin position="1"/>
        <end position="30"/>
    </location>
</feature>
<proteinExistence type="inferred from homology"/>
<dbReference type="Gene3D" id="1.20.1420.20">
    <property type="entry name" value="M75 peptidase, HXXE motif"/>
    <property type="match status" value="1"/>
</dbReference>
<keyword evidence="7" id="KW-1185">Reference proteome</keyword>
<evidence type="ECO:0000256" key="1">
    <source>
        <dbReference type="ARBA" id="ARBA00004196"/>
    </source>
</evidence>
<comment type="caution">
    <text evidence="6">The sequence shown here is derived from an EMBL/GenBank/DDBJ whole genome shotgun (WGS) entry which is preliminary data.</text>
</comment>
<dbReference type="Proteomes" id="UP000019050">
    <property type="component" value="Unassembled WGS sequence"/>
</dbReference>
<evidence type="ECO:0000313" key="6">
    <source>
        <dbReference type="EMBL" id="ESK66329.1"/>
    </source>
</evidence>
<evidence type="ECO:0000313" key="7">
    <source>
        <dbReference type="Proteomes" id="UP000019050"/>
    </source>
</evidence>